<keyword evidence="7 8" id="KW-0472">Membrane</keyword>
<comment type="similarity">
    <text evidence="2">Belongs to the auxin efflux carrier (TC 2.A.69) family.</text>
</comment>
<evidence type="ECO:0000256" key="8">
    <source>
        <dbReference type="SAM" id="Phobius"/>
    </source>
</evidence>
<protein>
    <submittedName>
        <fullName evidence="9">AEC family transporter</fullName>
    </submittedName>
</protein>
<evidence type="ECO:0000256" key="1">
    <source>
        <dbReference type="ARBA" id="ARBA00004651"/>
    </source>
</evidence>
<dbReference type="Pfam" id="PF03547">
    <property type="entry name" value="Mem_trans"/>
    <property type="match status" value="2"/>
</dbReference>
<comment type="caution">
    <text evidence="9">The sequence shown here is derived from an EMBL/GenBank/DDBJ whole genome shotgun (WGS) entry which is preliminary data.</text>
</comment>
<feature type="transmembrane region" description="Helical" evidence="8">
    <location>
        <begin position="37"/>
        <end position="56"/>
    </location>
</feature>
<sequence length="315" mass="35932">MQTFIITFQAVAVLFFIGFVGFLLLKKKFLPQNILGPLSSLVLEVSLPSLIFVKLIENFDPYQSGDKILLPLYWAMFSIVLFILSYLISHISKKESKKEFFISLFFQNSMFIPIILISELYGDNSKHLVNLFLFTVFFPALFFNTYSLFYSKKNQKIDWKKVFHPVFIALTLAVIIKVINVHTFIPDFLIGGLGFIGNMAIPLLTIVLGGIVYIDFQEKGKIDILEILKFIFVKNIIFPAVALIFIWYVQIPKDISLLIVILSAVPPLTALPVVMDRVGGNRPLVNQLLVSSMFFCLISIPVTMSIYDFIIRAKY</sequence>
<keyword evidence="3" id="KW-0813">Transport</keyword>
<dbReference type="InterPro" id="IPR038770">
    <property type="entry name" value="Na+/solute_symporter_sf"/>
</dbReference>
<keyword evidence="5 8" id="KW-0812">Transmembrane</keyword>
<feature type="transmembrane region" description="Helical" evidence="8">
    <location>
        <begin position="68"/>
        <end position="88"/>
    </location>
</feature>
<feature type="transmembrane region" description="Helical" evidence="8">
    <location>
        <begin position="128"/>
        <end position="150"/>
    </location>
</feature>
<feature type="transmembrane region" description="Helical" evidence="8">
    <location>
        <begin position="100"/>
        <end position="122"/>
    </location>
</feature>
<feature type="transmembrane region" description="Helical" evidence="8">
    <location>
        <begin position="255"/>
        <end position="275"/>
    </location>
</feature>
<keyword evidence="4" id="KW-1003">Cell membrane</keyword>
<reference evidence="9 10" key="1">
    <citation type="submission" date="2020-06" db="EMBL/GenBank/DDBJ databases">
        <title>High-quality draft genome of sulfate reducer Desulfobacter latus type strain AcrS2 isolated from marine sediment.</title>
        <authorList>
            <person name="Hoppe M."/>
            <person name="Larsen C.K."/>
            <person name="Marshall I.P.G."/>
            <person name="Schramm A."/>
            <person name="Marietou A.G."/>
        </authorList>
    </citation>
    <scope>NUCLEOTIDE SEQUENCE [LARGE SCALE GENOMIC DNA]</scope>
    <source>
        <strain evidence="9 10">AcRS2</strain>
    </source>
</reference>
<name>A0A850T9S8_9BACT</name>
<dbReference type="PANTHER" id="PTHR36838">
    <property type="entry name" value="AUXIN EFFLUX CARRIER FAMILY PROTEIN"/>
    <property type="match status" value="1"/>
</dbReference>
<dbReference type="EMBL" id="JACADJ010000030">
    <property type="protein sequence ID" value="NWH05308.1"/>
    <property type="molecule type" value="Genomic_DNA"/>
</dbReference>
<feature type="transmembrane region" description="Helical" evidence="8">
    <location>
        <begin position="287"/>
        <end position="307"/>
    </location>
</feature>
<dbReference type="Proteomes" id="UP000553343">
    <property type="component" value="Unassembled WGS sequence"/>
</dbReference>
<keyword evidence="6 8" id="KW-1133">Transmembrane helix</keyword>
<evidence type="ECO:0000256" key="2">
    <source>
        <dbReference type="ARBA" id="ARBA00010145"/>
    </source>
</evidence>
<evidence type="ECO:0000256" key="3">
    <source>
        <dbReference type="ARBA" id="ARBA00022448"/>
    </source>
</evidence>
<proteinExistence type="inferred from homology"/>
<dbReference type="GO" id="GO:0005886">
    <property type="term" value="C:plasma membrane"/>
    <property type="evidence" value="ECO:0007669"/>
    <property type="project" value="UniProtKB-SubCell"/>
</dbReference>
<feature type="transmembrane region" description="Helical" evidence="8">
    <location>
        <begin position="188"/>
        <end position="215"/>
    </location>
</feature>
<evidence type="ECO:0000313" key="10">
    <source>
        <dbReference type="Proteomes" id="UP000553343"/>
    </source>
</evidence>
<evidence type="ECO:0000256" key="7">
    <source>
        <dbReference type="ARBA" id="ARBA00023136"/>
    </source>
</evidence>
<dbReference type="GO" id="GO:0055085">
    <property type="term" value="P:transmembrane transport"/>
    <property type="evidence" value="ECO:0007669"/>
    <property type="project" value="InterPro"/>
</dbReference>
<dbReference type="PANTHER" id="PTHR36838:SF3">
    <property type="entry name" value="TRANSPORTER AUXIN EFFLUX CARRIER EC FAMILY"/>
    <property type="match status" value="1"/>
</dbReference>
<comment type="subcellular location">
    <subcellularLocation>
        <location evidence="1">Cell membrane</location>
        <topology evidence="1">Multi-pass membrane protein</topology>
    </subcellularLocation>
</comment>
<dbReference type="AlphaFoldDB" id="A0A850T9S8"/>
<evidence type="ECO:0000313" key="9">
    <source>
        <dbReference type="EMBL" id="NWH05308.1"/>
    </source>
</evidence>
<evidence type="ECO:0000256" key="6">
    <source>
        <dbReference type="ARBA" id="ARBA00022989"/>
    </source>
</evidence>
<evidence type="ECO:0000256" key="5">
    <source>
        <dbReference type="ARBA" id="ARBA00022692"/>
    </source>
</evidence>
<gene>
    <name evidence="9" type="ORF">HXW94_09965</name>
</gene>
<keyword evidence="10" id="KW-1185">Reference proteome</keyword>
<feature type="transmembrane region" description="Helical" evidence="8">
    <location>
        <begin position="227"/>
        <end position="249"/>
    </location>
</feature>
<organism evidence="9 10">
    <name type="scientific">Desulfobacter latus</name>
    <dbReference type="NCBI Taxonomy" id="2292"/>
    <lineage>
        <taxon>Bacteria</taxon>
        <taxon>Pseudomonadati</taxon>
        <taxon>Thermodesulfobacteriota</taxon>
        <taxon>Desulfobacteria</taxon>
        <taxon>Desulfobacterales</taxon>
        <taxon>Desulfobacteraceae</taxon>
        <taxon>Desulfobacter</taxon>
    </lineage>
</organism>
<dbReference type="InterPro" id="IPR004776">
    <property type="entry name" value="Mem_transp_PIN-like"/>
</dbReference>
<accession>A0A850T9S8</accession>
<dbReference type="Gene3D" id="1.20.1530.20">
    <property type="match status" value="1"/>
</dbReference>
<evidence type="ECO:0000256" key="4">
    <source>
        <dbReference type="ARBA" id="ARBA00022475"/>
    </source>
</evidence>
<feature type="transmembrane region" description="Helical" evidence="8">
    <location>
        <begin position="6"/>
        <end position="25"/>
    </location>
</feature>
<dbReference type="RefSeq" id="WP_178366762.1">
    <property type="nucleotide sequence ID" value="NZ_JACADJ010000030.1"/>
</dbReference>
<feature type="transmembrane region" description="Helical" evidence="8">
    <location>
        <begin position="162"/>
        <end position="182"/>
    </location>
</feature>